<feature type="non-terminal residue" evidence="3">
    <location>
        <position position="1"/>
    </location>
</feature>
<dbReference type="PANTHER" id="PTHR11388:SF100">
    <property type="entry name" value="SOLUTE CARRIER ORGANIC ANION TRANSPORTER FAMILY MEMBER 4A1"/>
    <property type="match status" value="1"/>
</dbReference>
<evidence type="ECO:0000256" key="1">
    <source>
        <dbReference type="ARBA" id="ARBA00023157"/>
    </source>
</evidence>
<evidence type="ECO:0000256" key="2">
    <source>
        <dbReference type="SAM" id="Phobius"/>
    </source>
</evidence>
<keyword evidence="2" id="KW-0812">Transmembrane</keyword>
<sequence length="194" mass="21280">MVVNGFVNVVITTIERRFGLRSSQSGLVAGGYDIASFACLIPVTYLGGRPGASKPRWLGWGVLLMGIGSLVFTFPHFAVGPYRGSSHRTNTCHDPSNSTISSSDCSDYQEGNEHLANLMWLFLIGQLLHGAGASPLYTLGVTFIDENVSKKMSSVYLGKFVLHHLIHSGQELFATQTREIFKIPYTVRYNLGHL</sequence>
<comment type="caution">
    <text evidence="3">The sequence shown here is derived from an EMBL/GenBank/DDBJ whole genome shotgun (WGS) entry which is preliminary data.</text>
</comment>
<keyword evidence="2" id="KW-1133">Transmembrane helix</keyword>
<reference evidence="3" key="1">
    <citation type="journal article" date="2023" name="IScience">
        <title>Live-bearing cockroach genome reveals convergent evolutionary mechanisms linked to viviparity in insects and beyond.</title>
        <authorList>
            <person name="Fouks B."/>
            <person name="Harrison M.C."/>
            <person name="Mikhailova A.A."/>
            <person name="Marchal E."/>
            <person name="English S."/>
            <person name="Carruthers M."/>
            <person name="Jennings E.C."/>
            <person name="Chiamaka E.L."/>
            <person name="Frigard R.A."/>
            <person name="Pippel M."/>
            <person name="Attardo G.M."/>
            <person name="Benoit J.B."/>
            <person name="Bornberg-Bauer E."/>
            <person name="Tobe S.S."/>
        </authorList>
    </citation>
    <scope>NUCLEOTIDE SEQUENCE</scope>
    <source>
        <strain evidence="3">Stay&amp;Tobe</strain>
    </source>
</reference>
<dbReference type="Proteomes" id="UP001233999">
    <property type="component" value="Unassembled WGS sequence"/>
</dbReference>
<dbReference type="EMBL" id="JASPKZ010003445">
    <property type="protein sequence ID" value="KAJ9593377.1"/>
    <property type="molecule type" value="Genomic_DNA"/>
</dbReference>
<feature type="transmembrane region" description="Helical" evidence="2">
    <location>
        <begin position="26"/>
        <end position="45"/>
    </location>
</feature>
<reference evidence="3" key="2">
    <citation type="submission" date="2023-05" db="EMBL/GenBank/DDBJ databases">
        <authorList>
            <person name="Fouks B."/>
        </authorList>
    </citation>
    <scope>NUCLEOTIDE SEQUENCE</scope>
    <source>
        <strain evidence="3">Stay&amp;Tobe</strain>
        <tissue evidence="3">Testes</tissue>
    </source>
</reference>
<proteinExistence type="predicted"/>
<dbReference type="Pfam" id="PF03137">
    <property type="entry name" value="OATP"/>
    <property type="match status" value="1"/>
</dbReference>
<dbReference type="GO" id="GO:0043252">
    <property type="term" value="P:sodium-independent organic anion transport"/>
    <property type="evidence" value="ECO:0007669"/>
    <property type="project" value="TreeGrafter"/>
</dbReference>
<name>A0AAD8A6J2_DIPPU</name>
<feature type="transmembrane region" description="Helical" evidence="2">
    <location>
        <begin position="57"/>
        <end position="79"/>
    </location>
</feature>
<accession>A0AAD8A6J2</accession>
<feature type="non-terminal residue" evidence="3">
    <location>
        <position position="194"/>
    </location>
</feature>
<dbReference type="InterPro" id="IPR004156">
    <property type="entry name" value="OATP"/>
</dbReference>
<organism evidence="3 4">
    <name type="scientific">Diploptera punctata</name>
    <name type="common">Pacific beetle cockroach</name>
    <dbReference type="NCBI Taxonomy" id="6984"/>
    <lineage>
        <taxon>Eukaryota</taxon>
        <taxon>Metazoa</taxon>
        <taxon>Ecdysozoa</taxon>
        <taxon>Arthropoda</taxon>
        <taxon>Hexapoda</taxon>
        <taxon>Insecta</taxon>
        <taxon>Pterygota</taxon>
        <taxon>Neoptera</taxon>
        <taxon>Polyneoptera</taxon>
        <taxon>Dictyoptera</taxon>
        <taxon>Blattodea</taxon>
        <taxon>Blaberoidea</taxon>
        <taxon>Blaberidae</taxon>
        <taxon>Diplopterinae</taxon>
        <taxon>Diploptera</taxon>
    </lineage>
</organism>
<gene>
    <name evidence="3" type="ORF">L9F63_015081</name>
</gene>
<dbReference type="GO" id="GO:0016323">
    <property type="term" value="C:basolateral plasma membrane"/>
    <property type="evidence" value="ECO:0007669"/>
    <property type="project" value="TreeGrafter"/>
</dbReference>
<dbReference type="GO" id="GO:0015347">
    <property type="term" value="F:sodium-independent organic anion transmembrane transporter activity"/>
    <property type="evidence" value="ECO:0007669"/>
    <property type="project" value="TreeGrafter"/>
</dbReference>
<evidence type="ECO:0000313" key="4">
    <source>
        <dbReference type="Proteomes" id="UP001233999"/>
    </source>
</evidence>
<keyword evidence="1" id="KW-1015">Disulfide bond</keyword>
<keyword evidence="4" id="KW-1185">Reference proteome</keyword>
<dbReference type="SUPFAM" id="SSF103473">
    <property type="entry name" value="MFS general substrate transporter"/>
    <property type="match status" value="1"/>
</dbReference>
<dbReference type="Gene3D" id="1.20.1250.20">
    <property type="entry name" value="MFS general substrate transporter like domains"/>
    <property type="match status" value="1"/>
</dbReference>
<dbReference type="AlphaFoldDB" id="A0AAD8A6J2"/>
<keyword evidence="2" id="KW-0472">Membrane</keyword>
<dbReference type="PANTHER" id="PTHR11388">
    <property type="entry name" value="ORGANIC ANION TRANSPORTER"/>
    <property type="match status" value="1"/>
</dbReference>
<protein>
    <submittedName>
        <fullName evidence="3">Uncharacterized protein</fullName>
    </submittedName>
</protein>
<evidence type="ECO:0000313" key="3">
    <source>
        <dbReference type="EMBL" id="KAJ9593377.1"/>
    </source>
</evidence>
<dbReference type="InterPro" id="IPR036259">
    <property type="entry name" value="MFS_trans_sf"/>
</dbReference>